<accession>A0A1G6LG86</accession>
<dbReference type="Gene3D" id="1.10.3290.10">
    <property type="entry name" value="Fido-like domain"/>
    <property type="match status" value="1"/>
</dbReference>
<keyword evidence="2" id="KW-0547">Nucleotide-binding</keyword>
<dbReference type="PANTHER" id="PTHR13504">
    <property type="entry name" value="FIDO DOMAIN-CONTAINING PROTEIN DDB_G0283145"/>
    <property type="match status" value="1"/>
</dbReference>
<dbReference type="Proteomes" id="UP000199452">
    <property type="component" value="Unassembled WGS sequence"/>
</dbReference>
<reference evidence="5 6" key="1">
    <citation type="submission" date="2016-09" db="EMBL/GenBank/DDBJ databases">
        <authorList>
            <person name="Capua I."/>
            <person name="De Benedictis P."/>
            <person name="Joannis T."/>
            <person name="Lombin L.H."/>
            <person name="Cattoli G."/>
        </authorList>
    </citation>
    <scope>NUCLEOTIDE SEQUENCE [LARGE SCALE GENOMIC DNA]</scope>
    <source>
        <strain evidence="5 6">A7P-90m</strain>
    </source>
</reference>
<name>A0A1G6LG86_9BACT</name>
<gene>
    <name evidence="5" type="ORF">SAMN05216323_10311</name>
</gene>
<dbReference type="OrthoDB" id="9814400at2"/>
<dbReference type="STRING" id="1640674.SAMN05216323_10311"/>
<dbReference type="PROSITE" id="PS51459">
    <property type="entry name" value="FIDO"/>
    <property type="match status" value="1"/>
</dbReference>
<feature type="binding site" evidence="2">
    <location>
        <begin position="217"/>
        <end position="218"/>
    </location>
    <ligand>
        <name>ATP</name>
        <dbReference type="ChEBI" id="CHEBI:30616"/>
    </ligand>
</feature>
<organism evidence="5 6">
    <name type="scientific">Williamwhitmania taraxaci</name>
    <dbReference type="NCBI Taxonomy" id="1640674"/>
    <lineage>
        <taxon>Bacteria</taxon>
        <taxon>Pseudomonadati</taxon>
        <taxon>Bacteroidota</taxon>
        <taxon>Bacteroidia</taxon>
        <taxon>Bacteroidales</taxon>
        <taxon>Williamwhitmaniaceae</taxon>
        <taxon>Williamwhitmania</taxon>
    </lineage>
</organism>
<evidence type="ECO:0000313" key="5">
    <source>
        <dbReference type="EMBL" id="SDC42442.1"/>
    </source>
</evidence>
<evidence type="ECO:0000256" key="1">
    <source>
        <dbReference type="PIRSR" id="PIRSR640198-1"/>
    </source>
</evidence>
<keyword evidence="6" id="KW-1185">Reference proteome</keyword>
<proteinExistence type="predicted"/>
<dbReference type="InterPro" id="IPR003812">
    <property type="entry name" value="Fido"/>
</dbReference>
<evidence type="ECO:0000256" key="3">
    <source>
        <dbReference type="PIRSR" id="PIRSR640198-3"/>
    </source>
</evidence>
<protein>
    <submittedName>
        <fullName evidence="5">Fic family protein</fullName>
    </submittedName>
</protein>
<dbReference type="InterPro" id="IPR036597">
    <property type="entry name" value="Fido-like_dom_sf"/>
</dbReference>
<dbReference type="InterPro" id="IPR040198">
    <property type="entry name" value="Fido_containing"/>
</dbReference>
<evidence type="ECO:0000313" key="6">
    <source>
        <dbReference type="Proteomes" id="UP000199452"/>
    </source>
</evidence>
<dbReference type="RefSeq" id="WP_092438252.1">
    <property type="nucleotide sequence ID" value="NZ_FMYP01000031.1"/>
</dbReference>
<feature type="site" description="Important for autoinhibition of adenylyltransferase activity" evidence="3">
    <location>
        <position position="53"/>
    </location>
</feature>
<dbReference type="EMBL" id="FMYP01000031">
    <property type="protein sequence ID" value="SDC42442.1"/>
    <property type="molecule type" value="Genomic_DNA"/>
</dbReference>
<feature type="active site" evidence="1">
    <location>
        <position position="176"/>
    </location>
</feature>
<dbReference type="PANTHER" id="PTHR13504:SF38">
    <property type="entry name" value="FIDO DOMAIN-CONTAINING PROTEIN"/>
    <property type="match status" value="1"/>
</dbReference>
<feature type="binding site" evidence="2">
    <location>
        <begin position="180"/>
        <end position="187"/>
    </location>
    <ligand>
        <name>ATP</name>
        <dbReference type="ChEBI" id="CHEBI:30616"/>
    </ligand>
</feature>
<evidence type="ECO:0000259" key="4">
    <source>
        <dbReference type="PROSITE" id="PS51459"/>
    </source>
</evidence>
<dbReference type="Pfam" id="PF02661">
    <property type="entry name" value="Fic"/>
    <property type="match status" value="1"/>
</dbReference>
<sequence>MKPPYKITGKILKLVASISEKIGEVNSAHLSKPPTELRKKNRIKTIHSSLEIEGNTLTIEQITAIVENKRVIGPKKDILEVKNAIAVYDYLDNLNPYNFDSFCEAHGILMKGLIESAGRLRTKSVGIVKGSEVTHIAPPSEMLKPLMNDLFEYLKNGDDLNLTKSCVFHYEMEFIHPFIDGNGRMGRLWQTLILKDSYPVFEYLPIETLIKERQEQYYESLGKSDNTGESTVFIEFMLEIILESLEELLSIQNVSLTNIDRLNLFKSLVKKDYFTRKEYLMSFREISSATASRDLKFAVENGLIEKIGDKNTARYRYK</sequence>
<dbReference type="SUPFAM" id="SSF140931">
    <property type="entry name" value="Fic-like"/>
    <property type="match status" value="1"/>
</dbReference>
<feature type="binding site" evidence="2">
    <location>
        <position position="226"/>
    </location>
    <ligand>
        <name>ATP</name>
        <dbReference type="ChEBI" id="CHEBI:30616"/>
    </ligand>
</feature>
<evidence type="ECO:0000256" key="2">
    <source>
        <dbReference type="PIRSR" id="PIRSR640198-2"/>
    </source>
</evidence>
<dbReference type="GO" id="GO:0005524">
    <property type="term" value="F:ATP binding"/>
    <property type="evidence" value="ECO:0007669"/>
    <property type="project" value="UniProtKB-KW"/>
</dbReference>
<dbReference type="AlphaFoldDB" id="A0A1G6LG86"/>
<keyword evidence="2" id="KW-0067">ATP-binding</keyword>
<feature type="domain" description="Fido" evidence="4">
    <location>
        <begin position="97"/>
        <end position="239"/>
    </location>
</feature>